<evidence type="ECO:0000313" key="2">
    <source>
        <dbReference type="Proteomes" id="UP000827872"/>
    </source>
</evidence>
<comment type="caution">
    <text evidence="1">The sequence shown here is derived from an EMBL/GenBank/DDBJ whole genome shotgun (WGS) entry which is preliminary data.</text>
</comment>
<accession>A0ACB8F7I5</accession>
<reference evidence="1" key="1">
    <citation type="submission" date="2021-08" db="EMBL/GenBank/DDBJ databases">
        <title>The first chromosome-level gecko genome reveals the dynamic sex chromosomes of Neotropical dwarf geckos (Sphaerodactylidae: Sphaerodactylus).</title>
        <authorList>
            <person name="Pinto B.J."/>
            <person name="Keating S.E."/>
            <person name="Gamble T."/>
        </authorList>
    </citation>
    <scope>NUCLEOTIDE SEQUENCE</scope>
    <source>
        <strain evidence="1">TG3544</strain>
    </source>
</reference>
<dbReference type="Proteomes" id="UP000827872">
    <property type="component" value="Linkage Group LG05"/>
</dbReference>
<keyword evidence="2" id="KW-1185">Reference proteome</keyword>
<gene>
    <name evidence="1" type="ORF">K3G42_030567</name>
</gene>
<sequence length="1804" mass="200685">MREERPAGSGRLILPQDGAARPRRQRPAQAPEASRRAVPFPGGRSRALRPGQDPASGGSPRQPQRMELTFLESLLQKDPSEVAITLASSPGLKEALSQAAMSPVFLQALCQALRRACSSRLDRGSIQQLLGSVKDSNFLKICLPRYVADMLTEATPAVRHQYPEHIDNIVVLVQEMASIFPASSIQNVSMLMSSLPEAVNTLRASGVDFAEEAEKRLETVQAFIRHLQEKRRDGTLKVDSRTLVHPRAPGEGAAYRTLPIYPTHGEVHGDEKPFLRPNIISQKYESAAVYLDTQFRLLREDFVRPLRDGILQLLQSFEDGGLRKKRFDDIRVYFDTRILHPVCSVTGIDYVVQFDTKPLKQVRWENSKRLIYGSLVCLSKDNFETFLFASVSHRDSRDLQKGLVHLCFNKHSRALLAEAGPNDSFLMVETTAYFEACRHVLKGLQELQVEDIPFEDHIVKCESNVRAPAYLARNSIYDLRALVKADGAEKGLGALAAGGKVNILDPGQWLPPDHLGLDASQMAALQLALTKELAIIQGPPGTGKTYVGLKIVRALLDNSTRRAAAPILVVCYTNHALDQFLEGIHTFQKEGIVRVGGRSNSESLRPFTLRELRNKSRSDLPLHLRRAYHEVTSQMRELQRRLEESTASLKCSFQGILHERHLHLSKPHRDSLRRGGDLTWLPSGASLMVEWLGLGFASFAGSDLEANGEENSGTPEEAEGAPEVEPDLLAIAEEADLIQEERMLDSDEAAPPHFLKQEAPRRAPAWLADMLLAMTLEEGGEEKTQEHGPPGGLDSAGWEVQRGQKKKMKQKVKAELHKQQAMTEAQAEAILDVWQLDRASRWQLYRHWLHKYQAEIRGRILSHEEKYQEAAERLAELRLQQDLRIMQGAHVVGMTTTGAARYRQGLQQVAPRVVVVEEAAEVLEAHTLTTLSKACQHLILIGDHQQLRPSTNVYDLAKNFNLEVSLFERLVKVGVPFVRLDFQHRMRPEIAQLLTPHIYQELANHPSVLQYDSIKGVSSNLFFVEHDFPEQQIQEGRSHQNPHEAHFVVGLCKYLLCQDYLPSQITILTTYTGQLFCLRKLLPAKTFQGVKVHVVDKYQGEENDIILLSLVRSNPEGRVGFLQIPNRVCVALSRAKKGLYCIGNMGMLSKVPLWSKIMQMLRQTGHIGRSLLLCCQNHLDTRTAVACAADFSKVPEGGCSRPCEYRLGCGHVCPHACHPYDPQHKEVQCVKVCQKVLCAEGHRCSKLCCQPCGECLVLLPKAVPRCGHLQKVPCSTPAEEFCCQEPCVKALRCGHSCRATCGQECTRHCREMVAVTLQCGHSQKVQCGTVADVESGKPVACRAKCLSVLECGHACPGSCHSCSNGRFHTQCRKPCERLLICSHTCREPCTNECPPCQQPCENRCGHSFCPKKCGEPCPPCTEPCAWRCQHHLAAAGAGMCGEPCPSKCLVCDHEELTQIFFGFEDEPEARFVQLEDCGHVFEVGGLDHYMDEGDGAAAIRLKVCPLCQTPIRKNLRYGPMVRRSLQEIEQVKERLWGSPTAIAAGRARLRAALEANAGALERFLPEQHEQLVEKLQQPGLCSRSLASLENQINFFMRLAELHDSVAELDPSEQEGARRRLAEVAQWLEWPRLAFSPQELSDLQAEFQRLALLLDLLAHCRAAKGEMGVPTARLVGRVRGVLEKAGSFTPEDERLVKEKMAAVKAALPRSGLALSEAERVQIVAAMGLRQGHWFKCRNGHVYAIGECGGATVESRCPACHEVIGGTQHRLDPSNQLAPEMDGATHAAWSEAANLLQAALLRDELP</sequence>
<organism evidence="1 2">
    <name type="scientific">Sphaerodactylus townsendi</name>
    <dbReference type="NCBI Taxonomy" id="933632"/>
    <lineage>
        <taxon>Eukaryota</taxon>
        <taxon>Metazoa</taxon>
        <taxon>Chordata</taxon>
        <taxon>Craniata</taxon>
        <taxon>Vertebrata</taxon>
        <taxon>Euteleostomi</taxon>
        <taxon>Lepidosauria</taxon>
        <taxon>Squamata</taxon>
        <taxon>Bifurcata</taxon>
        <taxon>Gekkota</taxon>
        <taxon>Sphaerodactylidae</taxon>
        <taxon>Sphaerodactylus</taxon>
    </lineage>
</organism>
<protein>
    <submittedName>
        <fullName evidence="1">Uncharacterized protein</fullName>
    </submittedName>
</protein>
<proteinExistence type="predicted"/>
<dbReference type="EMBL" id="CM037618">
    <property type="protein sequence ID" value="KAH8001081.1"/>
    <property type="molecule type" value="Genomic_DNA"/>
</dbReference>
<evidence type="ECO:0000313" key="1">
    <source>
        <dbReference type="EMBL" id="KAH8001081.1"/>
    </source>
</evidence>
<name>A0ACB8F7I5_9SAUR</name>